<gene>
    <name evidence="1" type="ORF">LY08_00575</name>
</gene>
<name>A0A327RIL8_9FLAO</name>
<evidence type="ECO:0000313" key="2">
    <source>
        <dbReference type="Proteomes" id="UP000248703"/>
    </source>
</evidence>
<sequence length="205" mass="23759">MKIKIYLIAIILLLHSCKDEKKVEHNIVKNNLFGKHYNLSKDNIDIYLPNTLQQYSVDQYESVLASIEDSIARQSELLRFNILKFSKKNVYFFRTPNHTTDVTVKMMDYYPFTKQDSKYLSALLSQSCRESADVANSTCTKLRSGYSGTPQTKAFMAKFKIDSDKEPSSFATIYAVSSNYKSFIITFRSLLNRNYNKFIEKTIVK</sequence>
<evidence type="ECO:0000313" key="1">
    <source>
        <dbReference type="EMBL" id="RAJ16800.1"/>
    </source>
</evidence>
<dbReference type="AlphaFoldDB" id="A0A327RIL8"/>
<dbReference type="Proteomes" id="UP000248703">
    <property type="component" value="Unassembled WGS sequence"/>
</dbReference>
<dbReference type="EMBL" id="QLLO01000002">
    <property type="protein sequence ID" value="RAJ16800.1"/>
    <property type="molecule type" value="Genomic_DNA"/>
</dbReference>
<reference evidence="1 2" key="1">
    <citation type="submission" date="2018-06" db="EMBL/GenBank/DDBJ databases">
        <title>Genomic Encyclopedia of Archaeal and Bacterial Type Strains, Phase II (KMG-II): from individual species to whole genera.</title>
        <authorList>
            <person name="Goeker M."/>
        </authorList>
    </citation>
    <scope>NUCLEOTIDE SEQUENCE [LARGE SCALE GENOMIC DNA]</scope>
    <source>
        <strain evidence="1 2">DSM 24464</strain>
    </source>
</reference>
<organism evidence="1 2">
    <name type="scientific">Olleya aquimaris</name>
    <dbReference type="NCBI Taxonomy" id="639310"/>
    <lineage>
        <taxon>Bacteria</taxon>
        <taxon>Pseudomonadati</taxon>
        <taxon>Bacteroidota</taxon>
        <taxon>Flavobacteriia</taxon>
        <taxon>Flavobacteriales</taxon>
        <taxon>Flavobacteriaceae</taxon>
    </lineage>
</organism>
<protein>
    <submittedName>
        <fullName evidence="1">Uncharacterized protein</fullName>
    </submittedName>
</protein>
<keyword evidence="2" id="KW-1185">Reference proteome</keyword>
<dbReference type="RefSeq" id="WP_111658936.1">
    <property type="nucleotide sequence ID" value="NZ_QLLO01000002.1"/>
</dbReference>
<dbReference type="OrthoDB" id="1453068at2"/>
<accession>A0A327RIL8</accession>
<proteinExistence type="predicted"/>
<comment type="caution">
    <text evidence="1">The sequence shown here is derived from an EMBL/GenBank/DDBJ whole genome shotgun (WGS) entry which is preliminary data.</text>
</comment>